<dbReference type="EMBL" id="QQOH01000003">
    <property type="protein sequence ID" value="RDE19950.1"/>
    <property type="molecule type" value="Genomic_DNA"/>
</dbReference>
<dbReference type="NCBIfam" id="NF003707">
    <property type="entry name" value="PRK05325.1-2"/>
    <property type="match status" value="1"/>
</dbReference>
<gene>
    <name evidence="3" type="ORF">DV711_13870</name>
</gene>
<dbReference type="PANTHER" id="PTHR30510:SF2">
    <property type="entry name" value="UPF0229 PROTEIN YEAH"/>
    <property type="match status" value="1"/>
</dbReference>
<reference evidence="3 4" key="1">
    <citation type="submission" date="2018-07" db="EMBL/GenBank/DDBJ databases">
        <title>Motiliproteus coralliicola sp. nov., a bacterium isolated from Coral.</title>
        <authorList>
            <person name="Wang G."/>
        </authorList>
    </citation>
    <scope>NUCLEOTIDE SEQUENCE [LARGE SCALE GENOMIC DNA]</scope>
    <source>
        <strain evidence="3 4">C34</strain>
    </source>
</reference>
<dbReference type="InterPro" id="IPR006698">
    <property type="entry name" value="UPF0229"/>
</dbReference>
<keyword evidence="4" id="KW-1185">Reference proteome</keyword>
<evidence type="ECO:0000256" key="1">
    <source>
        <dbReference type="HAMAP-Rule" id="MF_01232"/>
    </source>
</evidence>
<dbReference type="Proteomes" id="UP000253769">
    <property type="component" value="Unassembled WGS sequence"/>
</dbReference>
<accession>A0A369WD39</accession>
<dbReference type="AlphaFoldDB" id="A0A369WD39"/>
<feature type="region of interest" description="Disordered" evidence="2">
    <location>
        <begin position="77"/>
        <end position="111"/>
    </location>
</feature>
<organism evidence="3 4">
    <name type="scientific">Motiliproteus coralliicola</name>
    <dbReference type="NCBI Taxonomy" id="2283196"/>
    <lineage>
        <taxon>Bacteria</taxon>
        <taxon>Pseudomonadati</taxon>
        <taxon>Pseudomonadota</taxon>
        <taxon>Gammaproteobacteria</taxon>
        <taxon>Oceanospirillales</taxon>
        <taxon>Oceanospirillaceae</taxon>
        <taxon>Motiliproteus</taxon>
    </lineage>
</organism>
<comment type="similarity">
    <text evidence="1">Belongs to the UPF0229 family.</text>
</comment>
<dbReference type="Pfam" id="PF04285">
    <property type="entry name" value="DUF444"/>
    <property type="match status" value="1"/>
</dbReference>
<evidence type="ECO:0000313" key="4">
    <source>
        <dbReference type="Proteomes" id="UP000253769"/>
    </source>
</evidence>
<evidence type="ECO:0000256" key="2">
    <source>
        <dbReference type="SAM" id="MobiDB-lite"/>
    </source>
</evidence>
<dbReference type="NCBIfam" id="NF003708">
    <property type="entry name" value="PRK05325.1-3"/>
    <property type="match status" value="1"/>
</dbReference>
<name>A0A369WD39_9GAMM</name>
<comment type="caution">
    <text evidence="3">The sequence shown here is derived from an EMBL/GenBank/DDBJ whole genome shotgun (WGS) entry which is preliminary data.</text>
</comment>
<feature type="compositionally biased region" description="Gly residues" evidence="2">
    <location>
        <begin position="92"/>
        <end position="101"/>
    </location>
</feature>
<dbReference type="HAMAP" id="MF_01232">
    <property type="entry name" value="UPF0229"/>
    <property type="match status" value="1"/>
</dbReference>
<dbReference type="PANTHER" id="PTHR30510">
    <property type="entry name" value="UPF0229 PROTEIN YEAH"/>
    <property type="match status" value="1"/>
</dbReference>
<proteinExistence type="inferred from homology"/>
<sequence>MSYIIDRRLNGKNKSSVNRQRFLRRYRKHIRRAVSESVKQRSITDLDSGSEITIPKGDISEPVFHHGPGGVNTRILPGNKEFVPGDQIQRPQGGGGGGSGSGASDSGEGMDDFTFQINRDEFLEYLFEDLELPHMVKKQLHDSGDYKLTQAGFTNEGTPERLNIIRSLRSAHARRIALSGSTRRTIRLLKAEQQQLIEQPETDERNQRLAEIEQELKTLKGKLSKLPFLDTFDLKYNNLIRTPIPSSKAVMFCVMDVSGSMTQSVKDIAKRFFLLLYLFLKRAYKQIDVVFIRHHTQAKEVDEEEFFYSRETGGTIVSSAIAMTADVIADRYPPSQWNIYVAQASDGDNWDGDSATCRELLVNRIMPLVQYYSYVEITTGEHQNLWYEYEKIRSEFPDFFAMENIESAADIYPVFRELFARREEQGV</sequence>
<evidence type="ECO:0000313" key="3">
    <source>
        <dbReference type="EMBL" id="RDE19950.1"/>
    </source>
</evidence>
<dbReference type="OrthoDB" id="9788289at2"/>
<protein>
    <recommendedName>
        <fullName evidence="1">UPF0229 protein DV711_13870</fullName>
    </recommendedName>
</protein>
<dbReference type="RefSeq" id="WP_114696293.1">
    <property type="nucleotide sequence ID" value="NZ_QQOH01000003.1"/>
</dbReference>